<dbReference type="EMBL" id="UINC01002754">
    <property type="protein sequence ID" value="SUZ99958.1"/>
    <property type="molecule type" value="Genomic_DNA"/>
</dbReference>
<dbReference type="Gene3D" id="3.10.310.10">
    <property type="entry name" value="Diaminopimelate Epimerase, Chain A, domain 1"/>
    <property type="match status" value="2"/>
</dbReference>
<name>A0A381S9I2_9ZZZZ</name>
<gene>
    <name evidence="1" type="ORF">METZ01_LOCUS52812</name>
</gene>
<dbReference type="InterPro" id="IPR003719">
    <property type="entry name" value="Phenazine_PhzF-like"/>
</dbReference>
<dbReference type="SUPFAM" id="SSF54506">
    <property type="entry name" value="Diaminopimelate epimerase-like"/>
    <property type="match status" value="1"/>
</dbReference>
<dbReference type="Pfam" id="PF02567">
    <property type="entry name" value="PhzC-PhzF"/>
    <property type="match status" value="1"/>
</dbReference>
<organism evidence="1">
    <name type="scientific">marine metagenome</name>
    <dbReference type="NCBI Taxonomy" id="408172"/>
    <lineage>
        <taxon>unclassified sequences</taxon>
        <taxon>metagenomes</taxon>
        <taxon>ecological metagenomes</taxon>
    </lineage>
</organism>
<dbReference type="GO" id="GO:0016853">
    <property type="term" value="F:isomerase activity"/>
    <property type="evidence" value="ECO:0007669"/>
    <property type="project" value="TreeGrafter"/>
</dbReference>
<evidence type="ECO:0000313" key="1">
    <source>
        <dbReference type="EMBL" id="SUZ99958.1"/>
    </source>
</evidence>
<dbReference type="NCBIfam" id="TIGR00654">
    <property type="entry name" value="PhzF_family"/>
    <property type="match status" value="1"/>
</dbReference>
<proteinExistence type="predicted"/>
<evidence type="ECO:0008006" key="2">
    <source>
        <dbReference type="Google" id="ProtNLM"/>
    </source>
</evidence>
<accession>A0A381S9I2</accession>
<protein>
    <recommendedName>
        <fullName evidence="2">Phenazine biosynthesis protein PhzF</fullName>
    </recommendedName>
</protein>
<dbReference type="PIRSF" id="PIRSF016184">
    <property type="entry name" value="PhzC_PhzF"/>
    <property type="match status" value="1"/>
</dbReference>
<reference evidence="1" key="1">
    <citation type="submission" date="2018-05" db="EMBL/GenBank/DDBJ databases">
        <authorList>
            <person name="Lanie J.A."/>
            <person name="Ng W.-L."/>
            <person name="Kazmierczak K.M."/>
            <person name="Andrzejewski T.M."/>
            <person name="Davidsen T.M."/>
            <person name="Wayne K.J."/>
            <person name="Tettelin H."/>
            <person name="Glass J.I."/>
            <person name="Rusch D."/>
            <person name="Podicherti R."/>
            <person name="Tsui H.-C.T."/>
            <person name="Winkler M.E."/>
        </authorList>
    </citation>
    <scope>NUCLEOTIDE SEQUENCE</scope>
</reference>
<dbReference type="GO" id="GO:0005737">
    <property type="term" value="C:cytoplasm"/>
    <property type="evidence" value="ECO:0007669"/>
    <property type="project" value="TreeGrafter"/>
</dbReference>
<dbReference type="PANTHER" id="PTHR13774:SF32">
    <property type="entry name" value="ANTISENSE-ENHANCING SEQUENCE 1"/>
    <property type="match status" value="1"/>
</dbReference>
<dbReference type="PANTHER" id="PTHR13774">
    <property type="entry name" value="PHENAZINE BIOSYNTHESIS PROTEIN"/>
    <property type="match status" value="1"/>
</dbReference>
<dbReference type="AlphaFoldDB" id="A0A381S9I2"/>
<sequence>MRYKYFICDVFTHQRFNGNQLAVLPDAQGLSDCQMQAIAKEFNFSETTFVFPPEYGHTRKVRIFTPTTEVPFAGHPNIGTAFALANEGLFGDIKETMEVTFEEKAGLVPVSITLDSSDQIWCELAAPEPLSIGDSVPADMVAKSLSLNEVDIVTDIHSPETASVGLPFLFVEIASLSALQIAQINTKELDKLIKEGVPSYIHLYCRKVEGFDIRARMFAPLDGVFEDPATGSANCALIALLTHYDSAPNSDCEWRISQGTEIGRPSVLYGRTQKRNGEITGVWIGGNSVLVSKGTLHI</sequence>